<keyword evidence="6" id="KW-0418">Kinase</keyword>
<evidence type="ECO:0000256" key="3">
    <source>
        <dbReference type="ARBA" id="ARBA00022597"/>
    </source>
</evidence>
<keyword evidence="2" id="KW-0813">Transport</keyword>
<dbReference type="PROSITE" id="PS00371">
    <property type="entry name" value="PTS_EIIA_TYPE_1_HIS"/>
    <property type="match status" value="1"/>
</dbReference>
<evidence type="ECO:0000256" key="4">
    <source>
        <dbReference type="ARBA" id="ARBA00022679"/>
    </source>
</evidence>
<dbReference type="PANTHER" id="PTHR45008">
    <property type="entry name" value="PTS SYSTEM GLUCOSE-SPECIFIC EIIA COMPONENT"/>
    <property type="match status" value="1"/>
</dbReference>
<proteinExistence type="predicted"/>
<keyword evidence="9" id="KW-1185">Reference proteome</keyword>
<evidence type="ECO:0000256" key="1">
    <source>
        <dbReference type="ARBA" id="ARBA00004496"/>
    </source>
</evidence>
<evidence type="ECO:0000256" key="5">
    <source>
        <dbReference type="ARBA" id="ARBA00022683"/>
    </source>
</evidence>
<organism evidence="8 9">
    <name type="scientific">Lucifera butyrica</name>
    <dbReference type="NCBI Taxonomy" id="1351585"/>
    <lineage>
        <taxon>Bacteria</taxon>
        <taxon>Bacillati</taxon>
        <taxon>Bacillota</taxon>
        <taxon>Negativicutes</taxon>
        <taxon>Veillonellales</taxon>
        <taxon>Veillonellaceae</taxon>
        <taxon>Lucifera</taxon>
    </lineage>
</organism>
<keyword evidence="5" id="KW-0598">Phosphotransferase system</keyword>
<dbReference type="InterPro" id="IPR011055">
    <property type="entry name" value="Dup_hybrid_motif"/>
</dbReference>
<dbReference type="PROSITE" id="PS51093">
    <property type="entry name" value="PTS_EIIA_TYPE_1"/>
    <property type="match status" value="1"/>
</dbReference>
<dbReference type="Proteomes" id="UP000277811">
    <property type="component" value="Unassembled WGS sequence"/>
</dbReference>
<gene>
    <name evidence="8" type="ORF">LUCI_0577</name>
</gene>
<dbReference type="SUPFAM" id="SSF51261">
    <property type="entry name" value="Duplicated hybrid motif"/>
    <property type="match status" value="1"/>
</dbReference>
<dbReference type="GO" id="GO:0005737">
    <property type="term" value="C:cytoplasm"/>
    <property type="evidence" value="ECO:0007669"/>
    <property type="project" value="UniProtKB-SubCell"/>
</dbReference>
<dbReference type="Gene3D" id="2.70.70.10">
    <property type="entry name" value="Glucose Permease (Domain IIA)"/>
    <property type="match status" value="1"/>
</dbReference>
<dbReference type="GO" id="GO:0016301">
    <property type="term" value="F:kinase activity"/>
    <property type="evidence" value="ECO:0007669"/>
    <property type="project" value="UniProtKB-KW"/>
</dbReference>
<evidence type="ECO:0000313" key="8">
    <source>
        <dbReference type="EMBL" id="VBB05368.1"/>
    </source>
</evidence>
<dbReference type="GO" id="GO:0009401">
    <property type="term" value="P:phosphoenolpyruvate-dependent sugar phosphotransferase system"/>
    <property type="evidence" value="ECO:0007669"/>
    <property type="project" value="UniProtKB-KW"/>
</dbReference>
<evidence type="ECO:0000313" key="9">
    <source>
        <dbReference type="Proteomes" id="UP000277811"/>
    </source>
</evidence>
<feature type="domain" description="PTS EIIA type-1" evidence="7">
    <location>
        <begin position="30"/>
        <end position="134"/>
    </location>
</feature>
<dbReference type="Pfam" id="PF00358">
    <property type="entry name" value="PTS_EIIA_1"/>
    <property type="match status" value="1"/>
</dbReference>
<dbReference type="PANTHER" id="PTHR45008:SF1">
    <property type="entry name" value="PTS SYSTEM GLUCOSE-SPECIFIC EIIA COMPONENT"/>
    <property type="match status" value="1"/>
</dbReference>
<accession>A0A498R8A2</accession>
<protein>
    <submittedName>
        <fullName evidence="8">Phosphotransferase system sugar-specific permease eiia type 1</fullName>
    </submittedName>
</protein>
<keyword evidence="3" id="KW-0762">Sugar transport</keyword>
<evidence type="ECO:0000256" key="2">
    <source>
        <dbReference type="ARBA" id="ARBA00022448"/>
    </source>
</evidence>
<sequence length="159" mass="17249">MFNFFSKQAPTLQLVKPVDGSLMDIKDVPDPVFNQLYMGDGVAVNPEGNVITAPCAGEVVLVAKTLHAVALRAANGVEILIHIGLDTVHLQGEGFTGHVKTGDMVKQGDALISFDRAYIEQQGKSLITPVVITNMDEKVKSIKKFTDRQDQVIMEISAK</sequence>
<dbReference type="FunFam" id="2.70.70.10:FF:000001">
    <property type="entry name" value="PTS system glucose-specific IIA component"/>
    <property type="match status" value="1"/>
</dbReference>
<dbReference type="RefSeq" id="WP_122626363.1">
    <property type="nucleotide sequence ID" value="NZ_UPPP01000055.1"/>
</dbReference>
<dbReference type="EMBL" id="UPPP01000055">
    <property type="protein sequence ID" value="VBB05368.1"/>
    <property type="molecule type" value="Genomic_DNA"/>
</dbReference>
<evidence type="ECO:0000256" key="6">
    <source>
        <dbReference type="ARBA" id="ARBA00022777"/>
    </source>
</evidence>
<dbReference type="InterPro" id="IPR050890">
    <property type="entry name" value="PTS_EIIA_component"/>
</dbReference>
<dbReference type="NCBIfam" id="TIGR00830">
    <property type="entry name" value="PTBA"/>
    <property type="match status" value="1"/>
</dbReference>
<dbReference type="InterPro" id="IPR001127">
    <property type="entry name" value="PTS_EIIA_1_perm"/>
</dbReference>
<evidence type="ECO:0000259" key="7">
    <source>
        <dbReference type="PROSITE" id="PS51093"/>
    </source>
</evidence>
<name>A0A498R8A2_9FIRM</name>
<reference evidence="8 9" key="1">
    <citation type="submission" date="2018-06" db="EMBL/GenBank/DDBJ databases">
        <authorList>
            <person name="Strepis N."/>
        </authorList>
    </citation>
    <scope>NUCLEOTIDE SEQUENCE [LARGE SCALE GENOMIC DNA]</scope>
    <source>
        <strain evidence="8">LUCI</strain>
    </source>
</reference>
<dbReference type="OrthoDB" id="92465at2"/>
<dbReference type="AlphaFoldDB" id="A0A498R8A2"/>
<comment type="subcellular location">
    <subcellularLocation>
        <location evidence="1">Cytoplasm</location>
    </subcellularLocation>
</comment>
<keyword evidence="4 8" id="KW-0808">Transferase</keyword>